<feature type="non-terminal residue" evidence="2">
    <location>
        <position position="1"/>
    </location>
</feature>
<sequence length="64" mass="6841">STDTKDILPSIYAYVVAYLAYLVGSLGVACSGAASPPIYAYEVVYFVPLVIYSACRCDNITCCC</sequence>
<reference evidence="2" key="1">
    <citation type="submission" date="2021-01" db="EMBL/GenBank/DDBJ databases">
        <title>Phytophthora aleatoria, a newly-described species from Pinus radiata is distinct from Phytophthora cactorum isolates based on comparative genomics.</title>
        <authorList>
            <person name="Mcdougal R."/>
            <person name="Panda P."/>
            <person name="Williams N."/>
            <person name="Studholme D.J."/>
        </authorList>
    </citation>
    <scope>NUCLEOTIDE SEQUENCE</scope>
    <source>
        <strain evidence="2">NZFS 4037</strain>
    </source>
</reference>
<dbReference type="EMBL" id="JAENGY010001580">
    <property type="protein sequence ID" value="KAG6948291.1"/>
    <property type="molecule type" value="Genomic_DNA"/>
</dbReference>
<keyword evidence="1" id="KW-1133">Transmembrane helix</keyword>
<name>A0A8J5IAN5_9STRA</name>
<evidence type="ECO:0000256" key="1">
    <source>
        <dbReference type="SAM" id="Phobius"/>
    </source>
</evidence>
<dbReference type="AlphaFoldDB" id="A0A8J5IAN5"/>
<proteinExistence type="predicted"/>
<keyword evidence="1" id="KW-0472">Membrane</keyword>
<dbReference type="Proteomes" id="UP000709295">
    <property type="component" value="Unassembled WGS sequence"/>
</dbReference>
<protein>
    <submittedName>
        <fullName evidence="2">Uncharacterized protein</fullName>
    </submittedName>
</protein>
<keyword evidence="1" id="KW-0812">Transmembrane</keyword>
<evidence type="ECO:0000313" key="2">
    <source>
        <dbReference type="EMBL" id="KAG6948291.1"/>
    </source>
</evidence>
<accession>A0A8J5IAN5</accession>
<feature type="transmembrane region" description="Helical" evidence="1">
    <location>
        <begin position="38"/>
        <end position="54"/>
    </location>
</feature>
<comment type="caution">
    <text evidence="2">The sequence shown here is derived from an EMBL/GenBank/DDBJ whole genome shotgun (WGS) entry which is preliminary data.</text>
</comment>
<keyword evidence="3" id="KW-1185">Reference proteome</keyword>
<feature type="transmembrane region" description="Helical" evidence="1">
    <location>
        <begin position="12"/>
        <end position="31"/>
    </location>
</feature>
<organism evidence="2 3">
    <name type="scientific">Phytophthora aleatoria</name>
    <dbReference type="NCBI Taxonomy" id="2496075"/>
    <lineage>
        <taxon>Eukaryota</taxon>
        <taxon>Sar</taxon>
        <taxon>Stramenopiles</taxon>
        <taxon>Oomycota</taxon>
        <taxon>Peronosporomycetes</taxon>
        <taxon>Peronosporales</taxon>
        <taxon>Peronosporaceae</taxon>
        <taxon>Phytophthora</taxon>
    </lineage>
</organism>
<gene>
    <name evidence="2" type="ORF">JG688_00015162</name>
</gene>
<evidence type="ECO:0000313" key="3">
    <source>
        <dbReference type="Proteomes" id="UP000709295"/>
    </source>
</evidence>